<reference evidence="4 5" key="1">
    <citation type="journal article" date="2016" name="Mol. Biol. Evol.">
        <title>Comparative Genomics of Early-Diverging Mushroom-Forming Fungi Provides Insights into the Origins of Lignocellulose Decay Capabilities.</title>
        <authorList>
            <person name="Nagy L.G."/>
            <person name="Riley R."/>
            <person name="Tritt A."/>
            <person name="Adam C."/>
            <person name="Daum C."/>
            <person name="Floudas D."/>
            <person name="Sun H."/>
            <person name="Yadav J.S."/>
            <person name="Pangilinan J."/>
            <person name="Larsson K.H."/>
            <person name="Matsuura K."/>
            <person name="Barry K."/>
            <person name="Labutti K."/>
            <person name="Kuo R."/>
            <person name="Ohm R.A."/>
            <person name="Bhattacharya S.S."/>
            <person name="Shirouzu T."/>
            <person name="Yoshinaga Y."/>
            <person name="Martin F.M."/>
            <person name="Grigoriev I.V."/>
            <person name="Hibbett D.S."/>
        </authorList>
    </citation>
    <scope>NUCLEOTIDE SEQUENCE [LARGE SCALE GENOMIC DNA]</scope>
    <source>
        <strain evidence="4 5">HHB12733</strain>
    </source>
</reference>
<feature type="binding site" evidence="1">
    <location>
        <position position="1038"/>
    </location>
    <ligand>
        <name>2-oxoglutarate</name>
        <dbReference type="ChEBI" id="CHEBI:16810"/>
    </ligand>
</feature>
<evidence type="ECO:0000313" key="5">
    <source>
        <dbReference type="Proteomes" id="UP000076842"/>
    </source>
</evidence>
<gene>
    <name evidence="4" type="ORF">CALCODRAFT_304930</name>
</gene>
<dbReference type="AlphaFoldDB" id="A0A165JLE1"/>
<name>A0A165JLE1_9BASI</name>
<evidence type="ECO:0000259" key="3">
    <source>
        <dbReference type="Pfam" id="PF13532"/>
    </source>
</evidence>
<dbReference type="InParanoid" id="A0A165JLE1"/>
<feature type="region of interest" description="Disordered" evidence="2">
    <location>
        <begin position="634"/>
        <end position="675"/>
    </location>
</feature>
<evidence type="ECO:0000256" key="2">
    <source>
        <dbReference type="SAM" id="MobiDB-lite"/>
    </source>
</evidence>
<organism evidence="4 5">
    <name type="scientific">Calocera cornea HHB12733</name>
    <dbReference type="NCBI Taxonomy" id="1353952"/>
    <lineage>
        <taxon>Eukaryota</taxon>
        <taxon>Fungi</taxon>
        <taxon>Dikarya</taxon>
        <taxon>Basidiomycota</taxon>
        <taxon>Agaricomycotina</taxon>
        <taxon>Dacrymycetes</taxon>
        <taxon>Dacrymycetales</taxon>
        <taxon>Dacrymycetaceae</taxon>
        <taxon>Calocera</taxon>
    </lineage>
</organism>
<feature type="region of interest" description="Disordered" evidence="2">
    <location>
        <begin position="1066"/>
        <end position="1172"/>
    </location>
</feature>
<evidence type="ECO:0000256" key="1">
    <source>
        <dbReference type="PIRSR" id="PIRSR632852-1"/>
    </source>
</evidence>
<dbReference type="Pfam" id="PF13532">
    <property type="entry name" value="2OG-FeII_Oxy_2"/>
    <property type="match status" value="1"/>
</dbReference>
<accession>A0A165JLE1</accession>
<proteinExistence type="predicted"/>
<feature type="compositionally biased region" description="Polar residues" evidence="2">
    <location>
        <begin position="310"/>
        <end position="348"/>
    </location>
</feature>
<dbReference type="Proteomes" id="UP000076842">
    <property type="component" value="Unassembled WGS sequence"/>
</dbReference>
<dbReference type="InterPro" id="IPR037151">
    <property type="entry name" value="AlkB-like_sf"/>
</dbReference>
<dbReference type="GO" id="GO:0035516">
    <property type="term" value="F:broad specificity oxidative DNA demethylase activity"/>
    <property type="evidence" value="ECO:0007669"/>
    <property type="project" value="TreeGrafter"/>
</dbReference>
<dbReference type="GO" id="GO:0008198">
    <property type="term" value="F:ferrous iron binding"/>
    <property type="evidence" value="ECO:0007669"/>
    <property type="project" value="TreeGrafter"/>
</dbReference>
<dbReference type="EMBL" id="KV423919">
    <property type="protein sequence ID" value="KZT61992.1"/>
    <property type="molecule type" value="Genomic_DNA"/>
</dbReference>
<feature type="region of interest" description="Disordered" evidence="2">
    <location>
        <begin position="310"/>
        <end position="351"/>
    </location>
</feature>
<dbReference type="InterPro" id="IPR032852">
    <property type="entry name" value="ALKBH2"/>
</dbReference>
<feature type="compositionally biased region" description="Acidic residues" evidence="2">
    <location>
        <begin position="1076"/>
        <end position="1131"/>
    </location>
</feature>
<dbReference type="GO" id="GO:0051747">
    <property type="term" value="F:cytosine C-5 DNA demethylase activity"/>
    <property type="evidence" value="ECO:0007669"/>
    <property type="project" value="TreeGrafter"/>
</dbReference>
<feature type="compositionally biased region" description="Basic and acidic residues" evidence="2">
    <location>
        <begin position="146"/>
        <end position="159"/>
    </location>
</feature>
<dbReference type="Gene3D" id="2.60.120.590">
    <property type="entry name" value="Alpha-ketoglutarate-dependent dioxygenase AlkB-like"/>
    <property type="match status" value="1"/>
</dbReference>
<feature type="region of interest" description="Disordered" evidence="2">
    <location>
        <begin position="146"/>
        <end position="165"/>
    </location>
</feature>
<protein>
    <recommendedName>
        <fullName evidence="3">Alpha-ketoglutarate-dependent dioxygenase AlkB-like domain-containing protein</fullName>
    </recommendedName>
</protein>
<dbReference type="STRING" id="1353952.A0A165JLE1"/>
<dbReference type="GO" id="GO:0006307">
    <property type="term" value="P:DNA alkylation repair"/>
    <property type="evidence" value="ECO:0007669"/>
    <property type="project" value="TreeGrafter"/>
</dbReference>
<dbReference type="InterPro" id="IPR027450">
    <property type="entry name" value="AlkB-like"/>
</dbReference>
<dbReference type="PANTHER" id="PTHR31573">
    <property type="entry name" value="ALPHA-KETOGLUTARATE-DEPENDENT DIOXYGENASE ALKB HOMOLOG 2"/>
    <property type="match status" value="1"/>
</dbReference>
<feature type="region of interest" description="Disordered" evidence="2">
    <location>
        <begin position="187"/>
        <end position="260"/>
    </location>
</feature>
<sequence length="1234" mass="137425">MATGTSPEVWKTCHIRDGHMLLDDFFAHKASFQSSDRAASRGGRPPAPRPDWLKFMVATLTPESELTLSETSILAYDWINRTLYPDNPTPTPKQFADENRIQFLPDYVGVQWYLWCSDEAQAQRVLHSARRRSGWKARVARVSGIESHKAAQKELKDQEPVPPNVRKRGIAMAPVGLAEPKAAAIKKTTSLKPLKPKPAQQPSTPKRKKRGRDDSDFVTHCSPSPPKRNRGAETTTPTRGARRWPRKVHSLDTSDEASAQTTDDVGFSAFIGAIGGVSTEASPPKQDSAIAQILRSARPSTVEGRSNLQWSLLDSGNGDTPLENPNNATTSQTSPSRIFSSRASNSAAPDSRPLIEYKPPIWAFGRQAICESLPYFRTTGSGCYFRGKVARGYLIDGCPSERDMWGSDGRVIVSHGGGHSELGADGNMELRSDQKEDDARISALLSTMREKEPIVLLVGRKSQLPPWRMECDYAVLGYYIIVAFWMEKEGDRGANRFKLKFQWLPSQGEPWWIAGEHVPGGWAPSFNDRKIIEAAKAKQLEQSLKKRKRAPEDLDHVCNDLPTLIHTETATPDALDVEAQLSKLVPFEDHEMNGLDDHEMRTAPGTSMGMEMIPGVLDEAEVLALSDTEEVAPSPELFVPDPIFQGRNELTSPPAIAPNSVPPPNSDEPDVNGSVTTARLTSPEVDESPSSQSESTAETLFGTLEEHFESLCERRIPAANVDELRELFGPTEKAPTRMPRRFGLGRRVTCQICGKDSPVVYLVRDLCLNPDCEAFWKVHFGAQHIPIPHDEKLDVRPDFLDCVPISGSWNLPNLIPPPPMSDEQLQRGFTNTRASWRGWHCGECGRLNQRRSFRGWVCPECDRELLPTPTKIDVEKIKGTILRSAAPVSSIDLEVVKQYPRYNTSDNRYRVTRYEIDNCESNIYHLRPQIPMGGEDPADDLFNRLLAEMQENNLLHRYPAKHNLLRGESLSQHFLCNAGAHYKYLTDATTTPFELCPPSMMEARQIVYDAAQAALKEDPKFNEMLTVAYMDEQHMAYHDDGEPGLGPVVASMSLGSLAVMSFRRASKKKKKAPGSGEEDGEDESSDESDEVEEDNVDIEEDDMEVEEDDIEAEEDDMEVDEDEADAEDWETASEVTALEEGGDETGDDDEETSEDDLQAKREVEGEVNEDEDVSKARACLVLNLTHGDILVMNGRKLHDMYKHKVDPKGFRIACTSRYIADASKHIPVGETSAV</sequence>
<feature type="compositionally biased region" description="Acidic residues" evidence="2">
    <location>
        <begin position="1140"/>
        <end position="1156"/>
    </location>
</feature>
<keyword evidence="5" id="KW-1185">Reference proteome</keyword>
<dbReference type="PANTHER" id="PTHR31573:SF4">
    <property type="entry name" value="FE2OG DIOXYGENASE DOMAIN-CONTAINING PROTEIN"/>
    <property type="match status" value="1"/>
</dbReference>
<dbReference type="SUPFAM" id="SSF51197">
    <property type="entry name" value="Clavaminate synthase-like"/>
    <property type="match status" value="1"/>
</dbReference>
<feature type="domain" description="Alpha-ketoglutarate-dependent dioxygenase AlkB-like" evidence="3">
    <location>
        <begin position="938"/>
        <end position="1070"/>
    </location>
</feature>
<evidence type="ECO:0000313" key="4">
    <source>
        <dbReference type="EMBL" id="KZT61992.1"/>
    </source>
</evidence>
<dbReference type="OrthoDB" id="2163491at2759"/>
<feature type="binding site" evidence="1">
    <location>
        <position position="1029"/>
    </location>
    <ligand>
        <name>2-oxoglutarate</name>
        <dbReference type="ChEBI" id="CHEBI:16810"/>
    </ligand>
</feature>